<accession>B8GGS6</accession>
<comment type="cofactor">
    <cofactor evidence="1">
        <name>[4Fe-4S] cluster</name>
        <dbReference type="ChEBI" id="CHEBI:49883"/>
    </cofactor>
</comment>
<protein>
    <recommendedName>
        <fullName evidence="4">ferredoxin:thioredoxin reductase</fullName>
        <ecNumber evidence="4">1.8.7.2</ecNumber>
    </recommendedName>
    <alternativeName>
        <fullName evidence="12">Ferredoxin-thioredoxin reductase subunit B</fullName>
    </alternativeName>
</protein>
<dbReference type="EMBL" id="CP001338">
    <property type="protein sequence ID" value="ACL16331.1"/>
    <property type="molecule type" value="Genomic_DNA"/>
</dbReference>
<dbReference type="PANTHER" id="PTHR35113">
    <property type="entry name" value="FERREDOXIN-THIOREDOXIN REDUCTASE CATALYTIC CHAIN, CHLOROPLASTIC"/>
    <property type="match status" value="1"/>
</dbReference>
<dbReference type="Pfam" id="PF02943">
    <property type="entry name" value="FeThRed_B"/>
    <property type="match status" value="1"/>
</dbReference>
<evidence type="ECO:0000313" key="14">
    <source>
        <dbReference type="EMBL" id="ACL16331.1"/>
    </source>
</evidence>
<dbReference type="AlphaFoldDB" id="B8GGS6"/>
<evidence type="ECO:0000256" key="3">
    <source>
        <dbReference type="ARBA" id="ARBA00007941"/>
    </source>
</evidence>
<name>B8GGS6_METPE</name>
<dbReference type="RefSeq" id="WP_012617650.1">
    <property type="nucleotide sequence ID" value="NC_011832.1"/>
</dbReference>
<keyword evidence="6" id="KW-0479">Metal-binding</keyword>
<dbReference type="eggNOG" id="arCOG01099">
    <property type="taxonomic scope" value="Archaea"/>
</dbReference>
<evidence type="ECO:0000256" key="5">
    <source>
        <dbReference type="ARBA" id="ARBA00022485"/>
    </source>
</evidence>
<keyword evidence="8" id="KW-0408">Iron</keyword>
<dbReference type="GO" id="GO:0046872">
    <property type="term" value="F:metal ion binding"/>
    <property type="evidence" value="ECO:0007669"/>
    <property type="project" value="UniProtKB-KW"/>
</dbReference>
<evidence type="ECO:0000256" key="6">
    <source>
        <dbReference type="ARBA" id="ARBA00022723"/>
    </source>
</evidence>
<comment type="similarity">
    <text evidence="3">Belongs to the ferredoxin thioredoxin reductase beta subunit family.</text>
</comment>
<keyword evidence="15" id="KW-1185">Reference proteome</keyword>
<keyword evidence="9" id="KW-0411">Iron-sulfur</keyword>
<dbReference type="Proteomes" id="UP000002457">
    <property type="component" value="Chromosome"/>
</dbReference>
<dbReference type="GeneID" id="7271712"/>
<comment type="function">
    <text evidence="2">Catalytic subunit of the ferredoxin-thioredoxin reductase (FTR), which catalyzes the two-electron reduction of thioredoxins by the electrons provided by reduced ferredoxin.</text>
</comment>
<comment type="catalytic activity">
    <reaction evidence="13">
        <text>[thioredoxin]-disulfide + 2 reduced [2Fe-2S]-[ferredoxin] + 2 H(+) = [thioredoxin]-dithiol + 2 oxidized [2Fe-2S]-[ferredoxin]</text>
        <dbReference type="Rhea" id="RHEA:42336"/>
        <dbReference type="Rhea" id="RHEA-COMP:10000"/>
        <dbReference type="Rhea" id="RHEA-COMP:10001"/>
        <dbReference type="Rhea" id="RHEA-COMP:10698"/>
        <dbReference type="Rhea" id="RHEA-COMP:10700"/>
        <dbReference type="ChEBI" id="CHEBI:15378"/>
        <dbReference type="ChEBI" id="CHEBI:29950"/>
        <dbReference type="ChEBI" id="CHEBI:33737"/>
        <dbReference type="ChEBI" id="CHEBI:33738"/>
        <dbReference type="ChEBI" id="CHEBI:50058"/>
        <dbReference type="EC" id="1.8.7.2"/>
    </reaction>
</comment>
<dbReference type="SUPFAM" id="SSF57662">
    <property type="entry name" value="Ferredoxin thioredoxin reductase (FTR), catalytic beta chain"/>
    <property type="match status" value="1"/>
</dbReference>
<sequence length="95" mass="11063">MATDEIDTTAQGEWASAYADQHDLRLNPDRAQLKNVLRGLVRNKERFGEQYCPCRIRSGDQEKDRAIICPCIYHTQEIEKDGHCHCHLFFNKQQS</sequence>
<evidence type="ECO:0000256" key="7">
    <source>
        <dbReference type="ARBA" id="ARBA00023002"/>
    </source>
</evidence>
<evidence type="ECO:0000256" key="13">
    <source>
        <dbReference type="ARBA" id="ARBA00048150"/>
    </source>
</evidence>
<comment type="subunit">
    <text evidence="11">Heterodimer of subunit A (variable subunit) and subunit B (catalytic subunit). Heterodimeric FTR forms a complex with ferredoxin and thioredoxin.</text>
</comment>
<proteinExistence type="inferred from homology"/>
<keyword evidence="10" id="KW-1015">Disulfide bond</keyword>
<dbReference type="PANTHER" id="PTHR35113:SF1">
    <property type="entry name" value="FERREDOXIN-THIOREDOXIN REDUCTASE CATALYTIC CHAIN, CHLOROPLASTIC"/>
    <property type="match status" value="1"/>
</dbReference>
<keyword evidence="5" id="KW-0004">4Fe-4S</keyword>
<dbReference type="EC" id="1.8.7.2" evidence="4"/>
<evidence type="ECO:0000313" key="15">
    <source>
        <dbReference type="Proteomes" id="UP000002457"/>
    </source>
</evidence>
<organism evidence="14 15">
    <name type="scientific">Methanosphaerula palustris (strain ATCC BAA-1556 / DSM 19958 / E1-9c)</name>
    <dbReference type="NCBI Taxonomy" id="521011"/>
    <lineage>
        <taxon>Archaea</taxon>
        <taxon>Methanobacteriati</taxon>
        <taxon>Methanobacteriota</taxon>
        <taxon>Stenosarchaea group</taxon>
        <taxon>Methanomicrobia</taxon>
        <taxon>Methanomicrobiales</taxon>
        <taxon>Methanoregulaceae</taxon>
        <taxon>Methanosphaerula</taxon>
    </lineage>
</organism>
<evidence type="ECO:0000256" key="9">
    <source>
        <dbReference type="ARBA" id="ARBA00023014"/>
    </source>
</evidence>
<gene>
    <name evidence="14" type="ordered locus">Mpal_0980</name>
</gene>
<keyword evidence="7" id="KW-0560">Oxidoreductase</keyword>
<evidence type="ECO:0000256" key="1">
    <source>
        <dbReference type="ARBA" id="ARBA00001966"/>
    </source>
</evidence>
<reference evidence="14 15" key="1">
    <citation type="journal article" date="2015" name="Genome Announc.">
        <title>Complete Genome Sequence of Methanosphaerula palustris E1-9CT, a Hydrogenotrophic Methanogen Isolated from a Minerotrophic Fen Peatland.</title>
        <authorList>
            <person name="Cadillo-Quiroz H."/>
            <person name="Browne P."/>
            <person name="Kyrpides N."/>
            <person name="Woyke T."/>
            <person name="Goodwin L."/>
            <person name="Detter C."/>
            <person name="Yavitt J.B."/>
            <person name="Zinder S.H."/>
        </authorList>
    </citation>
    <scope>NUCLEOTIDE SEQUENCE [LARGE SCALE GENOMIC DNA]</scope>
    <source>
        <strain evidence="15">ATCC BAA-1556 / DSM 19958 / E1-9c</strain>
    </source>
</reference>
<evidence type="ECO:0000256" key="4">
    <source>
        <dbReference type="ARBA" id="ARBA00012358"/>
    </source>
</evidence>
<evidence type="ECO:0000256" key="12">
    <source>
        <dbReference type="ARBA" id="ARBA00030295"/>
    </source>
</evidence>
<dbReference type="STRING" id="521011.Mpal_0980"/>
<evidence type="ECO:0000256" key="10">
    <source>
        <dbReference type="ARBA" id="ARBA00023157"/>
    </source>
</evidence>
<dbReference type="HOGENOM" id="CLU_169701_1_0_2"/>
<dbReference type="KEGG" id="mpl:Mpal_0980"/>
<evidence type="ECO:0000256" key="2">
    <source>
        <dbReference type="ARBA" id="ARBA00003945"/>
    </source>
</evidence>
<evidence type="ECO:0000256" key="8">
    <source>
        <dbReference type="ARBA" id="ARBA00023004"/>
    </source>
</evidence>
<evidence type="ECO:0000256" key="11">
    <source>
        <dbReference type="ARBA" id="ARBA00026011"/>
    </source>
</evidence>
<dbReference type="GO" id="GO:0016730">
    <property type="term" value="F:oxidoreductase activity, acting on iron-sulfur proteins as donors"/>
    <property type="evidence" value="ECO:0007669"/>
    <property type="project" value="InterPro"/>
</dbReference>
<dbReference type="InterPro" id="IPR036644">
    <property type="entry name" value="FTR_bsu_sf"/>
</dbReference>
<dbReference type="InterPro" id="IPR004209">
    <property type="entry name" value="FTR_bsu"/>
</dbReference>
<dbReference type="GO" id="GO:0051539">
    <property type="term" value="F:4 iron, 4 sulfur cluster binding"/>
    <property type="evidence" value="ECO:0007669"/>
    <property type="project" value="UniProtKB-KW"/>
</dbReference>
<dbReference type="OrthoDB" id="45654at2157"/>
<dbReference type="Gene3D" id="3.90.460.10">
    <property type="entry name" value="Ferredoxin thioredoxin reductase catalytic beta subunit"/>
    <property type="match status" value="1"/>
</dbReference>